<feature type="compositionally biased region" description="Basic and acidic residues" evidence="1">
    <location>
        <begin position="82"/>
        <end position="93"/>
    </location>
</feature>
<dbReference type="OrthoDB" id="3946221at2759"/>
<feature type="compositionally biased region" description="Basic and acidic residues" evidence="1">
    <location>
        <begin position="467"/>
        <end position="477"/>
    </location>
</feature>
<gene>
    <name evidence="2" type="ORF">DOTSEDRAFT_78352</name>
</gene>
<dbReference type="HOGENOM" id="CLU_295429_0_0_1"/>
<feature type="compositionally biased region" description="Basic and acidic residues" evidence="1">
    <location>
        <begin position="393"/>
        <end position="406"/>
    </location>
</feature>
<feature type="compositionally biased region" description="Basic and acidic residues" evidence="1">
    <location>
        <begin position="328"/>
        <end position="343"/>
    </location>
</feature>
<name>N1PTZ9_DOTSN</name>
<feature type="compositionally biased region" description="Low complexity" evidence="1">
    <location>
        <begin position="13"/>
        <end position="23"/>
    </location>
</feature>
<feature type="compositionally biased region" description="Basic and acidic residues" evidence="1">
    <location>
        <begin position="767"/>
        <end position="787"/>
    </location>
</feature>
<feature type="compositionally biased region" description="Basic and acidic residues" evidence="1">
    <location>
        <begin position="800"/>
        <end position="816"/>
    </location>
</feature>
<feature type="compositionally biased region" description="Acidic residues" evidence="1">
    <location>
        <begin position="788"/>
        <end position="799"/>
    </location>
</feature>
<feature type="region of interest" description="Disordered" evidence="1">
    <location>
        <begin position="1"/>
        <end position="191"/>
    </location>
</feature>
<dbReference type="STRING" id="675120.N1PTZ9"/>
<reference evidence="3" key="1">
    <citation type="journal article" date="2012" name="PLoS Genet.">
        <title>The genomes of the fungal plant pathogens Cladosporium fulvum and Dothistroma septosporum reveal adaptation to different hosts and lifestyles but also signatures of common ancestry.</title>
        <authorList>
            <person name="de Wit P.J.G.M."/>
            <person name="van der Burgt A."/>
            <person name="Oekmen B."/>
            <person name="Stergiopoulos I."/>
            <person name="Abd-Elsalam K.A."/>
            <person name="Aerts A.L."/>
            <person name="Bahkali A.H."/>
            <person name="Beenen H.G."/>
            <person name="Chettri P."/>
            <person name="Cox M.P."/>
            <person name="Datema E."/>
            <person name="de Vries R.P."/>
            <person name="Dhillon B."/>
            <person name="Ganley A.R."/>
            <person name="Griffiths S.A."/>
            <person name="Guo Y."/>
            <person name="Hamelin R.C."/>
            <person name="Henrissat B."/>
            <person name="Kabir M.S."/>
            <person name="Jashni M.K."/>
            <person name="Kema G."/>
            <person name="Klaubauf S."/>
            <person name="Lapidus A."/>
            <person name="Levasseur A."/>
            <person name="Lindquist E."/>
            <person name="Mehrabi R."/>
            <person name="Ohm R.A."/>
            <person name="Owen T.J."/>
            <person name="Salamov A."/>
            <person name="Schwelm A."/>
            <person name="Schijlen E."/>
            <person name="Sun H."/>
            <person name="van den Burg H.A."/>
            <person name="van Ham R.C.H.J."/>
            <person name="Zhang S."/>
            <person name="Goodwin S.B."/>
            <person name="Grigoriev I.V."/>
            <person name="Collemare J."/>
            <person name="Bradshaw R.E."/>
        </authorList>
    </citation>
    <scope>NUCLEOTIDE SEQUENCE [LARGE SCALE GENOMIC DNA]</scope>
    <source>
        <strain evidence="3">NZE10 / CBS 128990</strain>
    </source>
</reference>
<feature type="compositionally biased region" description="Acidic residues" evidence="1">
    <location>
        <begin position="488"/>
        <end position="519"/>
    </location>
</feature>
<feature type="compositionally biased region" description="Basic and acidic residues" evidence="1">
    <location>
        <begin position="733"/>
        <end position="743"/>
    </location>
</feature>
<feature type="compositionally biased region" description="Basic and acidic residues" evidence="1">
    <location>
        <begin position="858"/>
        <end position="868"/>
    </location>
</feature>
<keyword evidence="3" id="KW-1185">Reference proteome</keyword>
<reference evidence="2 3" key="2">
    <citation type="journal article" date="2012" name="PLoS Pathog.">
        <title>Diverse lifestyles and strategies of plant pathogenesis encoded in the genomes of eighteen Dothideomycetes fungi.</title>
        <authorList>
            <person name="Ohm R.A."/>
            <person name="Feau N."/>
            <person name="Henrissat B."/>
            <person name="Schoch C.L."/>
            <person name="Horwitz B.A."/>
            <person name="Barry K.W."/>
            <person name="Condon B.J."/>
            <person name="Copeland A.C."/>
            <person name="Dhillon B."/>
            <person name="Glaser F."/>
            <person name="Hesse C.N."/>
            <person name="Kosti I."/>
            <person name="LaButti K."/>
            <person name="Lindquist E.A."/>
            <person name="Lucas S."/>
            <person name="Salamov A.A."/>
            <person name="Bradshaw R.E."/>
            <person name="Ciuffetti L."/>
            <person name="Hamelin R.C."/>
            <person name="Kema G.H.J."/>
            <person name="Lawrence C."/>
            <person name="Scott J.A."/>
            <person name="Spatafora J.W."/>
            <person name="Turgeon B.G."/>
            <person name="de Wit P.J.G.M."/>
            <person name="Zhong S."/>
            <person name="Goodwin S.B."/>
            <person name="Grigoriev I.V."/>
        </authorList>
    </citation>
    <scope>NUCLEOTIDE SEQUENCE [LARGE SCALE GENOMIC DNA]</scope>
    <source>
        <strain evidence="3">NZE10 / CBS 128990</strain>
    </source>
</reference>
<protein>
    <submittedName>
        <fullName evidence="2">Uncharacterized protein</fullName>
    </submittedName>
</protein>
<evidence type="ECO:0000313" key="2">
    <source>
        <dbReference type="EMBL" id="EME45894.1"/>
    </source>
</evidence>
<feature type="compositionally biased region" description="Acidic residues" evidence="1">
    <location>
        <begin position="365"/>
        <end position="387"/>
    </location>
</feature>
<evidence type="ECO:0000256" key="1">
    <source>
        <dbReference type="SAM" id="MobiDB-lite"/>
    </source>
</evidence>
<accession>N1PTZ9</accession>
<feature type="compositionally biased region" description="Polar residues" evidence="1">
    <location>
        <begin position="827"/>
        <end position="836"/>
    </location>
</feature>
<feature type="region of interest" description="Disordered" evidence="1">
    <location>
        <begin position="854"/>
        <end position="875"/>
    </location>
</feature>
<feature type="compositionally biased region" description="Low complexity" evidence="1">
    <location>
        <begin position="648"/>
        <end position="671"/>
    </location>
</feature>
<feature type="region of interest" description="Disordered" evidence="1">
    <location>
        <begin position="307"/>
        <end position="841"/>
    </location>
</feature>
<proteinExistence type="predicted"/>
<feature type="compositionally biased region" description="Basic and acidic residues" evidence="1">
    <location>
        <begin position="350"/>
        <end position="364"/>
    </location>
</feature>
<dbReference type="AlphaFoldDB" id="N1PTZ9"/>
<feature type="compositionally biased region" description="Polar residues" evidence="1">
    <location>
        <begin position="590"/>
        <end position="604"/>
    </location>
</feature>
<dbReference type="eggNOG" id="ENOG502SYJI">
    <property type="taxonomic scope" value="Eukaryota"/>
</dbReference>
<feature type="compositionally biased region" description="Basic residues" evidence="1">
    <location>
        <begin position="437"/>
        <end position="446"/>
    </location>
</feature>
<evidence type="ECO:0000313" key="3">
    <source>
        <dbReference type="Proteomes" id="UP000016933"/>
    </source>
</evidence>
<feature type="compositionally biased region" description="Polar residues" evidence="1">
    <location>
        <begin position="310"/>
        <end position="327"/>
    </location>
</feature>
<feature type="region of interest" description="Disordered" evidence="1">
    <location>
        <begin position="245"/>
        <end position="295"/>
    </location>
</feature>
<feature type="compositionally biased region" description="Basic and acidic residues" evidence="1">
    <location>
        <begin position="156"/>
        <end position="165"/>
    </location>
</feature>
<dbReference type="OMA" id="SKIPRTW"/>
<feature type="compositionally biased region" description="Basic residues" evidence="1">
    <location>
        <begin position="35"/>
        <end position="60"/>
    </location>
</feature>
<dbReference type="Proteomes" id="UP000016933">
    <property type="component" value="Unassembled WGS sequence"/>
</dbReference>
<dbReference type="EMBL" id="KB446537">
    <property type="protein sequence ID" value="EME45894.1"/>
    <property type="molecule type" value="Genomic_DNA"/>
</dbReference>
<organism evidence="2 3">
    <name type="scientific">Dothistroma septosporum (strain NZE10 / CBS 128990)</name>
    <name type="common">Red band needle blight fungus</name>
    <name type="synonym">Mycosphaerella pini</name>
    <dbReference type="NCBI Taxonomy" id="675120"/>
    <lineage>
        <taxon>Eukaryota</taxon>
        <taxon>Fungi</taxon>
        <taxon>Dikarya</taxon>
        <taxon>Ascomycota</taxon>
        <taxon>Pezizomycotina</taxon>
        <taxon>Dothideomycetes</taxon>
        <taxon>Dothideomycetidae</taxon>
        <taxon>Mycosphaerellales</taxon>
        <taxon>Mycosphaerellaceae</taxon>
        <taxon>Dothistroma</taxon>
    </lineage>
</organism>
<sequence>MARRSDVRTSQMPSSSRDSSPDPLELPTSPLARHSPVRRQSSKKRSPSPRKVGRPRKHATPAKSVILDTPGAGDASPWRIKVTVEAEPREGSPGKRIIRTTTVPLKDETSKRSSSPGKRASPRKGTPAEPKKSVRKRKGTPIRDIRPARPPPQREVTPEVEEHRSHSPARRASGRLARLSGTPGSARSKRLSYAREELDQALQAAVGMSDGIPRCDAPGDKTVSMNEDFSMISVDSLQATKEHGLSNSMRSLHEGDKSAATVSYMASSPPKPQYPDLSSKAEMARSTFRQPAVAPYESISKKSISLARSLRSSQLKPSPFSRQPQSREISDEDQRQQERETVSREIQAVRQEDVILVDDERRDDGDEDEEVVVEDVSPVDDMQDDADLWQTEASREVEASMRDSRRSQRVPIPVSNHPPDHEPQFEDLFADQPLKPARSKIPRTWRRSSGMDFEYVDSPAHQPALEDIERAEERRNSTDGSGVLTPPETEDDSEEAEQIEEAQPAGDEEEEESDFEPDAEATRVHGSDVVPKAAQLYRVGAGAEDGTMSDEDVNPDGRDTGNLSAMKLPQVYSVQEPPKRRGRPPRKPSMNLTELLNLDGTNSPVKPAVTRPRPEMPATSRVQIGSSSSHKKSSPLQARRVDSAVNHSSSLAESSSKSISSPLRKSLLRSSKVPDFPATAETKGKRPELSPGMPAKLGKPRSGFFRRSHDDDFEDSFEGKTSDQQQLLQEARAISRDLEETRPVGRTQLQYIQEYAREYSNSQDIEMSDREEHERPRDRGKQPHAQHDEDDLEEGIKEDEESRVHEPSKSYEEHLNLDSPGKVKVNFNDSKNSSLLAPTRHYPPLFDQRRHVQQPVTRPRELHREHSPSTKTLIDNKSTTTTSAQTGLLTRLTSTFWSVIKHPIAPVIMPTPQPQSQSEPATESLDANFPPALRAKLRERYGIVHDSHPWTMHHMRTLHRMLNSLLSGRPDTLIPSSGPLPLPISRLTNQTLIGITGYNFVFTQQLGYVVWAFFQLRMPGYILEQMERGEMEWLGDGMAEKCRGYFDERHGSEELFRRETHGNRVADWVEQHEGVVDVNFVVRALGVCVKSNEEHGGP</sequence>